<dbReference type="AlphaFoldDB" id="A0A8X8YCK0"/>
<name>A0A8X8YCK0_SALSN</name>
<evidence type="ECO:0000313" key="3">
    <source>
        <dbReference type="Proteomes" id="UP000298416"/>
    </source>
</evidence>
<feature type="compositionally biased region" description="Basic and acidic residues" evidence="1">
    <location>
        <begin position="102"/>
        <end position="111"/>
    </location>
</feature>
<dbReference type="EMBL" id="PNBA02000003">
    <property type="protein sequence ID" value="KAG6430530.1"/>
    <property type="molecule type" value="Genomic_DNA"/>
</dbReference>
<feature type="region of interest" description="Disordered" evidence="1">
    <location>
        <begin position="83"/>
        <end position="180"/>
    </location>
</feature>
<reference evidence="2" key="2">
    <citation type="submission" date="2020-08" db="EMBL/GenBank/DDBJ databases">
        <title>Plant Genome Project.</title>
        <authorList>
            <person name="Zhang R.-G."/>
        </authorList>
    </citation>
    <scope>NUCLEOTIDE SEQUENCE</scope>
    <source>
        <strain evidence="2">Huo1</strain>
        <tissue evidence="2">Leaf</tissue>
    </source>
</reference>
<protein>
    <submittedName>
        <fullName evidence="2">Uncharacterized protein</fullName>
    </submittedName>
</protein>
<reference evidence="2" key="1">
    <citation type="submission" date="2018-01" db="EMBL/GenBank/DDBJ databases">
        <authorList>
            <person name="Mao J.F."/>
        </authorList>
    </citation>
    <scope>NUCLEOTIDE SEQUENCE</scope>
    <source>
        <strain evidence="2">Huo1</strain>
        <tissue evidence="2">Leaf</tissue>
    </source>
</reference>
<sequence>MLNSQSFLCSRVCLRFGTVEHPMRSILSRKLHSIGWAVIRNDVSTPVDTNLLEYMFAENPRQIELFIEYTPVTTALQFEPPITHHDVGTSRRDGYPSFDVGTSRRDDEYHSFEFNTSGREVDEPLDVPNMTCDGSDGSDNCDGSDDNVDGADGSDCDGSDGSQPSDLDHSTESCEDPTDDESLDMMVENYVQPSVRGEQSVPDYVPEGLPFFRSLPCEGSRVIEERRYWTARRELEKVSPEALRYLETTIDRSQWTMAHDEFRRWEVRVEALIYMLWITVKRDAHVESGRPGECLALTL</sequence>
<feature type="compositionally biased region" description="Basic and acidic residues" evidence="1">
    <location>
        <begin position="83"/>
        <end position="94"/>
    </location>
</feature>
<evidence type="ECO:0000313" key="2">
    <source>
        <dbReference type="EMBL" id="KAG6430530.1"/>
    </source>
</evidence>
<comment type="caution">
    <text evidence="2">The sequence shown here is derived from an EMBL/GenBank/DDBJ whole genome shotgun (WGS) entry which is preliminary data.</text>
</comment>
<proteinExistence type="predicted"/>
<gene>
    <name evidence="2" type="ORF">SASPL_108600</name>
</gene>
<feature type="compositionally biased region" description="Low complexity" evidence="1">
    <location>
        <begin position="132"/>
        <end position="141"/>
    </location>
</feature>
<dbReference type="Proteomes" id="UP000298416">
    <property type="component" value="Unassembled WGS sequence"/>
</dbReference>
<evidence type="ECO:0000256" key="1">
    <source>
        <dbReference type="SAM" id="MobiDB-lite"/>
    </source>
</evidence>
<keyword evidence="3" id="KW-1185">Reference proteome</keyword>
<feature type="compositionally biased region" description="Acidic residues" evidence="1">
    <location>
        <begin position="142"/>
        <end position="158"/>
    </location>
</feature>
<accession>A0A8X8YCK0</accession>
<organism evidence="2">
    <name type="scientific">Salvia splendens</name>
    <name type="common">Scarlet sage</name>
    <dbReference type="NCBI Taxonomy" id="180675"/>
    <lineage>
        <taxon>Eukaryota</taxon>
        <taxon>Viridiplantae</taxon>
        <taxon>Streptophyta</taxon>
        <taxon>Embryophyta</taxon>
        <taxon>Tracheophyta</taxon>
        <taxon>Spermatophyta</taxon>
        <taxon>Magnoliopsida</taxon>
        <taxon>eudicotyledons</taxon>
        <taxon>Gunneridae</taxon>
        <taxon>Pentapetalae</taxon>
        <taxon>asterids</taxon>
        <taxon>lamiids</taxon>
        <taxon>Lamiales</taxon>
        <taxon>Lamiaceae</taxon>
        <taxon>Nepetoideae</taxon>
        <taxon>Mentheae</taxon>
        <taxon>Salviinae</taxon>
        <taxon>Salvia</taxon>
        <taxon>Salvia subgen. Calosphace</taxon>
        <taxon>core Calosphace</taxon>
    </lineage>
</organism>